<comment type="caution">
    <text evidence="1">The sequence shown here is derived from an EMBL/GenBank/DDBJ whole genome shotgun (WGS) entry which is preliminary data.</text>
</comment>
<reference evidence="1 2" key="2">
    <citation type="journal article" date="2022" name="Mol. Biol. Evol.">
        <title>Comparative Genomics Reveals Insights into the Divergent Evolution of Astigmatic Mites and Household Pest Adaptations.</title>
        <authorList>
            <person name="Xiong Q."/>
            <person name="Wan A.T."/>
            <person name="Liu X."/>
            <person name="Fung C.S."/>
            <person name="Xiao X."/>
            <person name="Malainual N."/>
            <person name="Hou J."/>
            <person name="Wang L."/>
            <person name="Wang M."/>
            <person name="Yang K.Y."/>
            <person name="Cui Y."/>
            <person name="Leung E.L."/>
            <person name="Nong W."/>
            <person name="Shin S.K."/>
            <person name="Au S.W."/>
            <person name="Jeong K.Y."/>
            <person name="Chew F.T."/>
            <person name="Hui J.H."/>
            <person name="Leung T.F."/>
            <person name="Tungtrongchitr A."/>
            <person name="Zhong N."/>
            <person name="Liu Z."/>
            <person name="Tsui S.K."/>
        </authorList>
    </citation>
    <scope>NUCLEOTIDE SEQUENCE [LARGE SCALE GENOMIC DNA]</scope>
    <source>
        <strain evidence="1">Derp</strain>
    </source>
</reference>
<sequence length="60" mass="7393">METTYQVNTTVIRIEQFLENSFLTLTFLQEHYYHDLTIKKEEEKSLLSFLIHNNNNNYHW</sequence>
<organism evidence="1 2">
    <name type="scientific">Dermatophagoides pteronyssinus</name>
    <name type="common">European house dust mite</name>
    <dbReference type="NCBI Taxonomy" id="6956"/>
    <lineage>
        <taxon>Eukaryota</taxon>
        <taxon>Metazoa</taxon>
        <taxon>Ecdysozoa</taxon>
        <taxon>Arthropoda</taxon>
        <taxon>Chelicerata</taxon>
        <taxon>Arachnida</taxon>
        <taxon>Acari</taxon>
        <taxon>Acariformes</taxon>
        <taxon>Sarcoptiformes</taxon>
        <taxon>Astigmata</taxon>
        <taxon>Psoroptidia</taxon>
        <taxon>Analgoidea</taxon>
        <taxon>Pyroglyphidae</taxon>
        <taxon>Dermatophagoidinae</taxon>
        <taxon>Dermatophagoides</taxon>
    </lineage>
</organism>
<reference evidence="1 2" key="1">
    <citation type="journal article" date="2018" name="J. Allergy Clin. Immunol.">
        <title>High-quality assembly of Dermatophagoides pteronyssinus genome and transcriptome reveals a wide range of novel allergens.</title>
        <authorList>
            <person name="Liu X.Y."/>
            <person name="Yang K.Y."/>
            <person name="Wang M.Q."/>
            <person name="Kwok J.S."/>
            <person name="Zeng X."/>
            <person name="Yang Z."/>
            <person name="Xiao X.J."/>
            <person name="Lau C.P."/>
            <person name="Li Y."/>
            <person name="Huang Z.M."/>
            <person name="Ba J.G."/>
            <person name="Yim A.K."/>
            <person name="Ouyang C.Y."/>
            <person name="Ngai S.M."/>
            <person name="Chan T.F."/>
            <person name="Leung E.L."/>
            <person name="Liu L."/>
            <person name="Liu Z.G."/>
            <person name="Tsui S.K."/>
        </authorList>
    </citation>
    <scope>NUCLEOTIDE SEQUENCE [LARGE SCALE GENOMIC DNA]</scope>
    <source>
        <strain evidence="1">Derp</strain>
    </source>
</reference>
<dbReference type="EMBL" id="NJHN03000012">
    <property type="protein sequence ID" value="KAH9426083.1"/>
    <property type="molecule type" value="Genomic_DNA"/>
</dbReference>
<accession>A0ABQ8JTY0</accession>
<protein>
    <submittedName>
        <fullName evidence="1">Uncharacterized protein</fullName>
    </submittedName>
</protein>
<name>A0ABQ8JTY0_DERPT</name>
<keyword evidence="2" id="KW-1185">Reference proteome</keyword>
<evidence type="ECO:0000313" key="1">
    <source>
        <dbReference type="EMBL" id="KAH9426083.1"/>
    </source>
</evidence>
<gene>
    <name evidence="1" type="ORF">DERP_007023</name>
</gene>
<dbReference type="Proteomes" id="UP000887458">
    <property type="component" value="Unassembled WGS sequence"/>
</dbReference>
<evidence type="ECO:0000313" key="2">
    <source>
        <dbReference type="Proteomes" id="UP000887458"/>
    </source>
</evidence>
<proteinExistence type="predicted"/>